<evidence type="ECO:0000256" key="18">
    <source>
        <dbReference type="ARBA" id="ARBA00047899"/>
    </source>
</evidence>
<evidence type="ECO:0000256" key="14">
    <source>
        <dbReference type="ARBA" id="ARBA00023136"/>
    </source>
</evidence>
<dbReference type="FunFam" id="3.80.10.10:FF:000129">
    <property type="entry name" value="Leucine-rich repeat receptor-like kinase"/>
    <property type="match status" value="1"/>
</dbReference>
<dbReference type="Gene3D" id="3.80.10.10">
    <property type="entry name" value="Ribonuclease Inhibitor"/>
    <property type="match status" value="2"/>
</dbReference>
<evidence type="ECO:0000256" key="9">
    <source>
        <dbReference type="ARBA" id="ARBA00022737"/>
    </source>
</evidence>
<dbReference type="EMBL" id="NMUH01000790">
    <property type="protein sequence ID" value="MQL84855.1"/>
    <property type="molecule type" value="Genomic_DNA"/>
</dbReference>
<keyword evidence="13 22" id="KW-1133">Transmembrane helix</keyword>
<evidence type="ECO:0000256" key="21">
    <source>
        <dbReference type="SAM" id="MobiDB-lite"/>
    </source>
</evidence>
<dbReference type="PANTHER" id="PTHR47986:SF29">
    <property type="entry name" value="RECEPTOR PROTEIN KINASE TMK1"/>
    <property type="match status" value="1"/>
</dbReference>
<dbReference type="SMART" id="SM00220">
    <property type="entry name" value="S_TKc"/>
    <property type="match status" value="1"/>
</dbReference>
<comment type="catalytic activity">
    <reaction evidence="18">
        <text>L-threonyl-[protein] + ATP = O-phospho-L-threonyl-[protein] + ADP + H(+)</text>
        <dbReference type="Rhea" id="RHEA:46608"/>
        <dbReference type="Rhea" id="RHEA-COMP:11060"/>
        <dbReference type="Rhea" id="RHEA-COMP:11605"/>
        <dbReference type="ChEBI" id="CHEBI:15378"/>
        <dbReference type="ChEBI" id="CHEBI:30013"/>
        <dbReference type="ChEBI" id="CHEBI:30616"/>
        <dbReference type="ChEBI" id="CHEBI:61977"/>
        <dbReference type="ChEBI" id="CHEBI:456216"/>
        <dbReference type="EC" id="2.7.11.1"/>
    </reaction>
</comment>
<dbReference type="FunFam" id="1.10.510.10:FF:000198">
    <property type="entry name" value="receptor protein kinase TMK1"/>
    <property type="match status" value="1"/>
</dbReference>
<evidence type="ECO:0000256" key="23">
    <source>
        <dbReference type="SAM" id="SignalP"/>
    </source>
</evidence>
<dbReference type="Pfam" id="PF08263">
    <property type="entry name" value="LRRNT_2"/>
    <property type="match status" value="2"/>
</dbReference>
<evidence type="ECO:0000256" key="20">
    <source>
        <dbReference type="PROSITE-ProRule" id="PRU10141"/>
    </source>
</evidence>
<dbReference type="FunFam" id="3.30.200.20:FF:000226">
    <property type="entry name" value="receptor protein kinase TMK1"/>
    <property type="match status" value="1"/>
</dbReference>
<dbReference type="GO" id="GO:0004674">
    <property type="term" value="F:protein serine/threonine kinase activity"/>
    <property type="evidence" value="ECO:0007669"/>
    <property type="project" value="UniProtKB-KW"/>
</dbReference>
<comment type="caution">
    <text evidence="25">The sequence shown here is derived from an EMBL/GenBank/DDBJ whole genome shotgun (WGS) entry which is preliminary data.</text>
</comment>
<gene>
    <name evidence="25" type="ORF">Taro_017352</name>
</gene>
<evidence type="ECO:0000256" key="15">
    <source>
        <dbReference type="ARBA" id="ARBA00023157"/>
    </source>
</evidence>
<keyword evidence="15" id="KW-1015">Disulfide bond</keyword>
<dbReference type="InterPro" id="IPR032675">
    <property type="entry name" value="LRR_dom_sf"/>
</dbReference>
<dbReference type="Gene3D" id="1.10.510.10">
    <property type="entry name" value="Transferase(Phosphotransferase) domain 1"/>
    <property type="match status" value="1"/>
</dbReference>
<evidence type="ECO:0000313" key="26">
    <source>
        <dbReference type="Proteomes" id="UP000652761"/>
    </source>
</evidence>
<dbReference type="InterPro" id="IPR011009">
    <property type="entry name" value="Kinase-like_dom_sf"/>
</dbReference>
<feature type="signal peptide" evidence="23">
    <location>
        <begin position="1"/>
        <end position="35"/>
    </location>
</feature>
<name>A0A843UMY1_COLES</name>
<evidence type="ECO:0000256" key="7">
    <source>
        <dbReference type="ARBA" id="ARBA00022692"/>
    </source>
</evidence>
<dbReference type="InterPro" id="IPR017441">
    <property type="entry name" value="Protein_kinase_ATP_BS"/>
</dbReference>
<evidence type="ECO:0000313" key="25">
    <source>
        <dbReference type="EMBL" id="MQL84855.1"/>
    </source>
</evidence>
<comment type="similarity">
    <text evidence="2">Belongs to the protein kinase superfamily. Ser/Thr protein kinase family.</text>
</comment>
<evidence type="ECO:0000256" key="22">
    <source>
        <dbReference type="SAM" id="Phobius"/>
    </source>
</evidence>
<keyword evidence="7 22" id="KW-0812">Transmembrane</keyword>
<feature type="chain" id="PRO_5033004447" description="non-specific serine/threonine protein kinase" evidence="23">
    <location>
        <begin position="36"/>
        <end position="962"/>
    </location>
</feature>
<dbReference type="InterPro" id="IPR001245">
    <property type="entry name" value="Ser-Thr/Tyr_kinase_cat_dom"/>
</dbReference>
<evidence type="ECO:0000259" key="24">
    <source>
        <dbReference type="PROSITE" id="PS50011"/>
    </source>
</evidence>
<keyword evidence="4" id="KW-0723">Serine/threonine-protein kinase</keyword>
<dbReference type="AlphaFoldDB" id="A0A843UMY1"/>
<organism evidence="25 26">
    <name type="scientific">Colocasia esculenta</name>
    <name type="common">Wild taro</name>
    <name type="synonym">Arum esculentum</name>
    <dbReference type="NCBI Taxonomy" id="4460"/>
    <lineage>
        <taxon>Eukaryota</taxon>
        <taxon>Viridiplantae</taxon>
        <taxon>Streptophyta</taxon>
        <taxon>Embryophyta</taxon>
        <taxon>Tracheophyta</taxon>
        <taxon>Spermatophyta</taxon>
        <taxon>Magnoliopsida</taxon>
        <taxon>Liliopsida</taxon>
        <taxon>Araceae</taxon>
        <taxon>Aroideae</taxon>
        <taxon>Colocasieae</taxon>
        <taxon>Colocasia</taxon>
    </lineage>
</organism>
<comment type="subcellular location">
    <subcellularLocation>
        <location evidence="1">Cell membrane</location>
        <topology evidence="1">Single-pass membrane protein</topology>
    </subcellularLocation>
</comment>
<dbReference type="PROSITE" id="PS00108">
    <property type="entry name" value="PROTEIN_KINASE_ST"/>
    <property type="match status" value="1"/>
</dbReference>
<feature type="transmembrane region" description="Helical" evidence="22">
    <location>
        <begin position="502"/>
        <end position="527"/>
    </location>
</feature>
<protein>
    <recommendedName>
        <fullName evidence="3">non-specific serine/threonine protein kinase</fullName>
        <ecNumber evidence="3">2.7.11.1</ecNumber>
    </recommendedName>
</protein>
<dbReference type="Proteomes" id="UP000652761">
    <property type="component" value="Unassembled WGS sequence"/>
</dbReference>
<dbReference type="OrthoDB" id="1607253at2759"/>
<dbReference type="Gene3D" id="3.30.200.20">
    <property type="entry name" value="Phosphorylase Kinase, domain 1"/>
    <property type="match status" value="1"/>
</dbReference>
<evidence type="ECO:0000256" key="1">
    <source>
        <dbReference type="ARBA" id="ARBA00004162"/>
    </source>
</evidence>
<evidence type="ECO:0000256" key="17">
    <source>
        <dbReference type="ARBA" id="ARBA00023180"/>
    </source>
</evidence>
<evidence type="ECO:0000256" key="8">
    <source>
        <dbReference type="ARBA" id="ARBA00022729"/>
    </source>
</evidence>
<dbReference type="InterPro" id="IPR013210">
    <property type="entry name" value="LRR_N_plant-typ"/>
</dbReference>
<proteinExistence type="inferred from homology"/>
<feature type="compositionally biased region" description="Low complexity" evidence="21">
    <location>
        <begin position="465"/>
        <end position="477"/>
    </location>
</feature>
<evidence type="ECO:0000256" key="6">
    <source>
        <dbReference type="ARBA" id="ARBA00022679"/>
    </source>
</evidence>
<evidence type="ECO:0000256" key="19">
    <source>
        <dbReference type="ARBA" id="ARBA00048679"/>
    </source>
</evidence>
<dbReference type="GO" id="GO:0005524">
    <property type="term" value="F:ATP binding"/>
    <property type="evidence" value="ECO:0007669"/>
    <property type="project" value="UniProtKB-UniRule"/>
</dbReference>
<keyword evidence="12 20" id="KW-0067">ATP-binding</keyword>
<feature type="binding site" evidence="20">
    <location>
        <position position="637"/>
    </location>
    <ligand>
        <name>ATP</name>
        <dbReference type="ChEBI" id="CHEBI:30616"/>
    </ligand>
</feature>
<keyword evidence="17" id="KW-0325">Glycoprotein</keyword>
<dbReference type="InterPro" id="IPR008271">
    <property type="entry name" value="Ser/Thr_kinase_AS"/>
</dbReference>
<dbReference type="CDD" id="cd14066">
    <property type="entry name" value="STKc_IRAK"/>
    <property type="match status" value="1"/>
</dbReference>
<dbReference type="Pfam" id="PF07714">
    <property type="entry name" value="PK_Tyr_Ser-Thr"/>
    <property type="match status" value="1"/>
</dbReference>
<keyword evidence="11" id="KW-0418">Kinase</keyword>
<evidence type="ECO:0000256" key="2">
    <source>
        <dbReference type="ARBA" id="ARBA00008684"/>
    </source>
</evidence>
<keyword evidence="26" id="KW-1185">Reference proteome</keyword>
<evidence type="ECO:0000256" key="13">
    <source>
        <dbReference type="ARBA" id="ARBA00022989"/>
    </source>
</evidence>
<evidence type="ECO:0000256" key="11">
    <source>
        <dbReference type="ARBA" id="ARBA00022777"/>
    </source>
</evidence>
<accession>A0A843UMY1</accession>
<keyword evidence="9" id="KW-0677">Repeat</keyword>
<dbReference type="GO" id="GO:0005886">
    <property type="term" value="C:plasma membrane"/>
    <property type="evidence" value="ECO:0007669"/>
    <property type="project" value="UniProtKB-SubCell"/>
</dbReference>
<dbReference type="InterPro" id="IPR003591">
    <property type="entry name" value="Leu-rich_rpt_typical-subtyp"/>
</dbReference>
<dbReference type="SMR" id="A0A843UMY1"/>
<feature type="compositionally biased region" description="Low complexity" evidence="21">
    <location>
        <begin position="486"/>
        <end position="496"/>
    </location>
</feature>
<keyword evidence="14 22" id="KW-0472">Membrane</keyword>
<keyword evidence="8 23" id="KW-0732">Signal</keyword>
<dbReference type="EC" id="2.7.11.1" evidence="3"/>
<evidence type="ECO:0000256" key="4">
    <source>
        <dbReference type="ARBA" id="ARBA00022527"/>
    </source>
</evidence>
<evidence type="ECO:0000256" key="3">
    <source>
        <dbReference type="ARBA" id="ARBA00012513"/>
    </source>
</evidence>
<evidence type="ECO:0000256" key="10">
    <source>
        <dbReference type="ARBA" id="ARBA00022741"/>
    </source>
</evidence>
<dbReference type="PROSITE" id="PS00107">
    <property type="entry name" value="PROTEIN_KINASE_ATP"/>
    <property type="match status" value="1"/>
</dbReference>
<keyword evidence="6" id="KW-0808">Transferase</keyword>
<dbReference type="SUPFAM" id="SSF52058">
    <property type="entry name" value="L domain-like"/>
    <property type="match status" value="1"/>
</dbReference>
<keyword evidence="16" id="KW-0675">Receptor</keyword>
<dbReference type="FunFam" id="3.80.10.10:FF:000190">
    <property type="entry name" value="Receptor-like kinase TMK4"/>
    <property type="match status" value="1"/>
</dbReference>
<dbReference type="Pfam" id="PF12799">
    <property type="entry name" value="LRR_4"/>
    <property type="match status" value="1"/>
</dbReference>
<feature type="domain" description="Protein kinase" evidence="24">
    <location>
        <begin position="609"/>
        <end position="888"/>
    </location>
</feature>
<sequence>MGSRRPLRPALRGASSVLLAAIFFLFVFLPISASAQASAGDAAAMRAVAKALGADKSLGWSLTVDPCTWSFVICSDGRVTAIQVGNRSLSGSLAPEMRNLTALARLELQQNEIGGPLPSLAGLSTLQVLLLHDNLFTSIPGDFFTGLSALQEVSLDKNPFAPWEIPETLKDASTLVNFSANSANITGTVPDIFGDFFPGLSHLSLAFNMLHGAIPSTFSNSSIQSLWLNNQRGDTPLSGTIEVIRSMISLTQLWLHSNAFSGPLPDLSGLTALQDLQLRDNRFTGPVPRSLTALPSLRRVTLTNNLLQGPVPVFPATVTQVDVVPATESFCLDRPGDCDPRVSMLLSVAKSFGYPAKFAEDWKGNDPCTGWPGIGCDNTGNITTINFQRMGLSGTISPDFASFRSLQKLLLSNNNISGTIPSALAGLPNLRELDVSNNSIYGLVPAFSSSVLVRTSGNPDIGKNSSSASSPASNATSGGDTQSPTGSSDNGSIKNGSSSGSVGVIVGSVIGTIFGLSLIAALGFCWYKRKQQGFGRVQSPNTIVVHPRHSGSDRDLVKITVAGSTVNGEIGTTTETLSPTRSGPSDIHMVETGNMLISIQVLRNVTNNFSEENILGQGGFGTVYKGELHDGTKIAVKRMESGVMGSKGLTEFKSEIAVLTKVRHRNLVSLLGYCLDGNERLLVYEYMPQGTLSRHLLNWKDEGLKPLDWKKRLAIALDVARGVEYLHSLAHQSFIHRDLKPSNILLGDDMKAKVSDFGLVRLAPDGKCSVETRLAGTFGYLAPEYAVTGRVTTKADVFSFGVILMELITGRKALDESLPEESVHLVTWFRRMQLNKDAFRKAIDPTIDLDEETLASISTVSELAGHCCAREPHQRPDMGHAVNVLSSLAELWKPTDPESEESYGIDLDMTLPQALKKWQAFEDSSLSDLGTSSFLASMDNTQTSIPTRPAGFADSFTSADGR</sequence>
<dbReference type="InterPro" id="IPR025875">
    <property type="entry name" value="Leu-rich_rpt_4"/>
</dbReference>
<feature type="region of interest" description="Disordered" evidence="21">
    <location>
        <begin position="458"/>
        <end position="496"/>
    </location>
</feature>
<evidence type="ECO:0000256" key="12">
    <source>
        <dbReference type="ARBA" id="ARBA00022840"/>
    </source>
</evidence>
<keyword evidence="10 20" id="KW-0547">Nucleotide-binding</keyword>
<reference evidence="25" key="1">
    <citation type="submission" date="2017-07" db="EMBL/GenBank/DDBJ databases">
        <title>Taro Niue Genome Assembly and Annotation.</title>
        <authorList>
            <person name="Atibalentja N."/>
            <person name="Keating K."/>
            <person name="Fields C.J."/>
        </authorList>
    </citation>
    <scope>NUCLEOTIDE SEQUENCE</scope>
    <source>
        <strain evidence="25">Niue_2</strain>
        <tissue evidence="25">Leaf</tissue>
    </source>
</reference>
<dbReference type="InterPro" id="IPR000719">
    <property type="entry name" value="Prot_kinase_dom"/>
</dbReference>
<dbReference type="PANTHER" id="PTHR47986">
    <property type="entry name" value="OSJNBA0070M12.3 PROTEIN"/>
    <property type="match status" value="1"/>
</dbReference>
<comment type="catalytic activity">
    <reaction evidence="19">
        <text>L-seryl-[protein] + ATP = O-phospho-L-seryl-[protein] + ADP + H(+)</text>
        <dbReference type="Rhea" id="RHEA:17989"/>
        <dbReference type="Rhea" id="RHEA-COMP:9863"/>
        <dbReference type="Rhea" id="RHEA-COMP:11604"/>
        <dbReference type="ChEBI" id="CHEBI:15378"/>
        <dbReference type="ChEBI" id="CHEBI:29999"/>
        <dbReference type="ChEBI" id="CHEBI:30616"/>
        <dbReference type="ChEBI" id="CHEBI:83421"/>
        <dbReference type="ChEBI" id="CHEBI:456216"/>
        <dbReference type="EC" id="2.7.11.1"/>
    </reaction>
</comment>
<evidence type="ECO:0000256" key="5">
    <source>
        <dbReference type="ARBA" id="ARBA00022614"/>
    </source>
</evidence>
<dbReference type="InterPro" id="IPR052422">
    <property type="entry name" value="Auxin_Ser/Thr_Kinase"/>
</dbReference>
<dbReference type="SUPFAM" id="SSF56112">
    <property type="entry name" value="Protein kinase-like (PK-like)"/>
    <property type="match status" value="1"/>
</dbReference>
<feature type="region of interest" description="Disordered" evidence="21">
    <location>
        <begin position="940"/>
        <end position="962"/>
    </location>
</feature>
<dbReference type="SMART" id="SM00369">
    <property type="entry name" value="LRR_TYP"/>
    <property type="match status" value="5"/>
</dbReference>
<evidence type="ECO:0000256" key="16">
    <source>
        <dbReference type="ARBA" id="ARBA00023170"/>
    </source>
</evidence>
<keyword evidence="5" id="KW-0433">Leucine-rich repeat</keyword>
<dbReference type="PROSITE" id="PS50011">
    <property type="entry name" value="PROTEIN_KINASE_DOM"/>
    <property type="match status" value="1"/>
</dbReference>